<organism evidence="2 3">
    <name type="scientific">Streptomyces lutosisoli</name>
    <dbReference type="NCBI Taxonomy" id="2665721"/>
    <lineage>
        <taxon>Bacteria</taxon>
        <taxon>Bacillati</taxon>
        <taxon>Actinomycetota</taxon>
        <taxon>Actinomycetes</taxon>
        <taxon>Kitasatosporales</taxon>
        <taxon>Streptomycetaceae</taxon>
        <taxon>Streptomyces</taxon>
    </lineage>
</organism>
<evidence type="ECO:0008006" key="4">
    <source>
        <dbReference type="Google" id="ProtNLM"/>
    </source>
</evidence>
<dbReference type="RefSeq" id="WP_381249513.1">
    <property type="nucleotide sequence ID" value="NZ_JBHTBI010000004.1"/>
</dbReference>
<evidence type="ECO:0000313" key="2">
    <source>
        <dbReference type="EMBL" id="MFD0282847.1"/>
    </source>
</evidence>
<name>A0ABW2VJY6_9ACTN</name>
<keyword evidence="1" id="KW-0732">Signal</keyword>
<comment type="caution">
    <text evidence="2">The sequence shown here is derived from an EMBL/GenBank/DDBJ whole genome shotgun (WGS) entry which is preliminary data.</text>
</comment>
<dbReference type="EMBL" id="JBHTEC010000001">
    <property type="protein sequence ID" value="MFD0282847.1"/>
    <property type="molecule type" value="Genomic_DNA"/>
</dbReference>
<reference evidence="3" key="1">
    <citation type="journal article" date="2019" name="Int. J. Syst. Evol. Microbiol.">
        <title>The Global Catalogue of Microorganisms (GCM) 10K type strain sequencing project: providing services to taxonomists for standard genome sequencing and annotation.</title>
        <authorList>
            <consortium name="The Broad Institute Genomics Platform"/>
            <consortium name="The Broad Institute Genome Sequencing Center for Infectious Disease"/>
            <person name="Wu L."/>
            <person name="Ma J."/>
        </authorList>
    </citation>
    <scope>NUCLEOTIDE SEQUENCE [LARGE SCALE GENOMIC DNA]</scope>
    <source>
        <strain evidence="3">CGMCC 4.7198</strain>
    </source>
</reference>
<keyword evidence="3" id="KW-1185">Reference proteome</keyword>
<sequence length="200" mass="20935">MTRIQKYVAATAVAVALIGAPAVSYAASASQGKAASGTHQRVTEARTAIAEAAAKKAPTAQIVAPGEHVKVPGGAEIWLTKEGKYWTTPESPEPQFRSVVDGNIDLTQPGVSMQTEGVDGHYFLSGLYYGGKGTASRVEVETRAGTVHGKLLELAGRPGWGVWYATAEVPAGDDKGGLDYFGGVTVYTTHGKVYAQLKLN</sequence>
<feature type="chain" id="PRO_5045732534" description="Lipoprotein" evidence="1">
    <location>
        <begin position="27"/>
        <end position="200"/>
    </location>
</feature>
<gene>
    <name evidence="2" type="ORF">ACFQZP_14360</name>
</gene>
<protein>
    <recommendedName>
        <fullName evidence="4">Lipoprotein</fullName>
    </recommendedName>
</protein>
<evidence type="ECO:0000256" key="1">
    <source>
        <dbReference type="SAM" id="SignalP"/>
    </source>
</evidence>
<accession>A0ABW2VJY6</accession>
<evidence type="ECO:0000313" key="3">
    <source>
        <dbReference type="Proteomes" id="UP001596957"/>
    </source>
</evidence>
<proteinExistence type="predicted"/>
<feature type="signal peptide" evidence="1">
    <location>
        <begin position="1"/>
        <end position="26"/>
    </location>
</feature>
<dbReference type="Proteomes" id="UP001596957">
    <property type="component" value="Unassembled WGS sequence"/>
</dbReference>